<evidence type="ECO:0000313" key="1">
    <source>
        <dbReference type="EMBL" id="KAI0049906.1"/>
    </source>
</evidence>
<reference evidence="1" key="2">
    <citation type="journal article" date="2022" name="New Phytol.">
        <title>Evolutionary transition to the ectomycorrhizal habit in the genomes of a hyperdiverse lineage of mushroom-forming fungi.</title>
        <authorList>
            <person name="Looney B."/>
            <person name="Miyauchi S."/>
            <person name="Morin E."/>
            <person name="Drula E."/>
            <person name="Courty P.E."/>
            <person name="Kohler A."/>
            <person name="Kuo A."/>
            <person name="LaButti K."/>
            <person name="Pangilinan J."/>
            <person name="Lipzen A."/>
            <person name="Riley R."/>
            <person name="Andreopoulos W."/>
            <person name="He G."/>
            <person name="Johnson J."/>
            <person name="Nolan M."/>
            <person name="Tritt A."/>
            <person name="Barry K.W."/>
            <person name="Grigoriev I.V."/>
            <person name="Nagy L.G."/>
            <person name="Hibbett D."/>
            <person name="Henrissat B."/>
            <person name="Matheny P.B."/>
            <person name="Labbe J."/>
            <person name="Martin F.M."/>
        </authorList>
    </citation>
    <scope>NUCLEOTIDE SEQUENCE</scope>
    <source>
        <strain evidence="1">FP105234-sp</strain>
    </source>
</reference>
<gene>
    <name evidence="1" type="ORF">FA95DRAFT_1603921</name>
</gene>
<dbReference type="EMBL" id="MU275867">
    <property type="protein sequence ID" value="KAI0049906.1"/>
    <property type="molecule type" value="Genomic_DNA"/>
</dbReference>
<proteinExistence type="predicted"/>
<keyword evidence="2" id="KW-1185">Reference proteome</keyword>
<name>A0ACB8S211_9AGAM</name>
<reference evidence="1" key="1">
    <citation type="submission" date="2021-02" db="EMBL/GenBank/DDBJ databases">
        <authorList>
            <consortium name="DOE Joint Genome Institute"/>
            <person name="Ahrendt S."/>
            <person name="Looney B.P."/>
            <person name="Miyauchi S."/>
            <person name="Morin E."/>
            <person name="Drula E."/>
            <person name="Courty P.E."/>
            <person name="Chicoki N."/>
            <person name="Fauchery L."/>
            <person name="Kohler A."/>
            <person name="Kuo A."/>
            <person name="Labutti K."/>
            <person name="Pangilinan J."/>
            <person name="Lipzen A."/>
            <person name="Riley R."/>
            <person name="Andreopoulos W."/>
            <person name="He G."/>
            <person name="Johnson J."/>
            <person name="Barry K.W."/>
            <person name="Grigoriev I.V."/>
            <person name="Nagy L."/>
            <person name="Hibbett D."/>
            <person name="Henrissat B."/>
            <person name="Matheny P.B."/>
            <person name="Labbe J."/>
            <person name="Martin F."/>
        </authorList>
    </citation>
    <scope>NUCLEOTIDE SEQUENCE</scope>
    <source>
        <strain evidence="1">FP105234-sp</strain>
    </source>
</reference>
<evidence type="ECO:0000313" key="2">
    <source>
        <dbReference type="Proteomes" id="UP000814033"/>
    </source>
</evidence>
<dbReference type="Proteomes" id="UP000814033">
    <property type="component" value="Unassembled WGS sequence"/>
</dbReference>
<organism evidence="1 2">
    <name type="scientific">Auriscalpium vulgare</name>
    <dbReference type="NCBI Taxonomy" id="40419"/>
    <lineage>
        <taxon>Eukaryota</taxon>
        <taxon>Fungi</taxon>
        <taxon>Dikarya</taxon>
        <taxon>Basidiomycota</taxon>
        <taxon>Agaricomycotina</taxon>
        <taxon>Agaricomycetes</taxon>
        <taxon>Russulales</taxon>
        <taxon>Auriscalpiaceae</taxon>
        <taxon>Auriscalpium</taxon>
    </lineage>
</organism>
<protein>
    <submittedName>
        <fullName evidence="1">Uncharacterized protein</fullName>
    </submittedName>
</protein>
<comment type="caution">
    <text evidence="1">The sequence shown here is derived from an EMBL/GenBank/DDBJ whole genome shotgun (WGS) entry which is preliminary data.</text>
</comment>
<accession>A0ACB8S211</accession>
<sequence>MPPPLLPFDIHARIIEFVYILSQSHEIDLPTLSACALVCKGWIAPAQRLLFRRIRRPSNSGYDTGPWFRHVTPLLLRAFTSHPHLGTYVRSITLEIVPSRLSAKTCDALWLSLLRLCPHIARLRFVGSASPPAPWLQDLCALGLRPSVLIFALPVAREVVHAMLATLPSVRHLVVEQTAGDLLDFVIPPSVQLLSVTCDSAINFKNLCVVPGPVPPKDISFEDLHVHHLYLPEEMTSIERCVARNLRSLTIWMVPSSDILKQLTALESLVLNNLPSQPTTLPRTLRHFGLHAHRNHFQSAEMAQSIKELPASLSENAVPDLRVVSVIRLSDYAVRQTLEEASAVRGADFVVYASRAAYPRARYVDWIW</sequence>